<evidence type="ECO:0000256" key="7">
    <source>
        <dbReference type="SAM" id="Phobius"/>
    </source>
</evidence>
<keyword evidence="2" id="KW-0813">Transport</keyword>
<feature type="transmembrane region" description="Helical" evidence="7">
    <location>
        <begin position="305"/>
        <end position="325"/>
    </location>
</feature>
<evidence type="ECO:0000256" key="2">
    <source>
        <dbReference type="ARBA" id="ARBA00022448"/>
    </source>
</evidence>
<evidence type="ECO:0000256" key="1">
    <source>
        <dbReference type="ARBA" id="ARBA00004141"/>
    </source>
</evidence>
<dbReference type="Gene3D" id="1.20.1250.20">
    <property type="entry name" value="MFS general substrate transporter like domains"/>
    <property type="match status" value="1"/>
</dbReference>
<feature type="transmembrane region" description="Helical" evidence="7">
    <location>
        <begin position="394"/>
        <end position="413"/>
    </location>
</feature>
<proteinExistence type="predicted"/>
<evidence type="ECO:0000313" key="9">
    <source>
        <dbReference type="Proteomes" id="UP000053958"/>
    </source>
</evidence>
<dbReference type="SUPFAM" id="SSF103473">
    <property type="entry name" value="MFS general substrate transporter"/>
    <property type="match status" value="1"/>
</dbReference>
<feature type="transmembrane region" description="Helical" evidence="7">
    <location>
        <begin position="340"/>
        <end position="357"/>
    </location>
</feature>
<evidence type="ECO:0000256" key="3">
    <source>
        <dbReference type="ARBA" id="ARBA00022692"/>
    </source>
</evidence>
<dbReference type="InterPro" id="IPR036259">
    <property type="entry name" value="MFS_trans_sf"/>
</dbReference>
<keyword evidence="5 7" id="KW-0472">Membrane</keyword>
<dbReference type="RefSeq" id="XP_013329747.1">
    <property type="nucleotide sequence ID" value="XM_013474293.1"/>
</dbReference>
<comment type="caution">
    <text evidence="8">The sequence shown here is derived from an EMBL/GenBank/DDBJ whole genome shotgun (WGS) entry which is preliminary data.</text>
</comment>
<dbReference type="InterPro" id="IPR011701">
    <property type="entry name" value="MFS"/>
</dbReference>
<dbReference type="AlphaFoldDB" id="A0A0F4YYH4"/>
<reference evidence="8 9" key="1">
    <citation type="submission" date="2015-04" db="EMBL/GenBank/DDBJ databases">
        <authorList>
            <person name="Heijne W.H."/>
            <person name="Fedorova N.D."/>
            <person name="Nierman W.C."/>
            <person name="Vollebregt A.W."/>
            <person name="Zhao Z."/>
            <person name="Wu L."/>
            <person name="Kumar M."/>
            <person name="Stam H."/>
            <person name="van den Berg M.A."/>
            <person name="Pel H.J."/>
        </authorList>
    </citation>
    <scope>NUCLEOTIDE SEQUENCE [LARGE SCALE GENOMIC DNA]</scope>
    <source>
        <strain evidence="8 9">CBS 393.64</strain>
    </source>
</reference>
<organism evidence="8 9">
    <name type="scientific">Rasamsonia emersonii (strain ATCC 16479 / CBS 393.64 / IMI 116815)</name>
    <dbReference type="NCBI Taxonomy" id="1408163"/>
    <lineage>
        <taxon>Eukaryota</taxon>
        <taxon>Fungi</taxon>
        <taxon>Dikarya</taxon>
        <taxon>Ascomycota</taxon>
        <taxon>Pezizomycotina</taxon>
        <taxon>Eurotiomycetes</taxon>
        <taxon>Eurotiomycetidae</taxon>
        <taxon>Eurotiales</taxon>
        <taxon>Trichocomaceae</taxon>
        <taxon>Rasamsonia</taxon>
    </lineage>
</organism>
<keyword evidence="9" id="KW-1185">Reference proteome</keyword>
<dbReference type="GeneID" id="25315212"/>
<dbReference type="Proteomes" id="UP000053958">
    <property type="component" value="Unassembled WGS sequence"/>
</dbReference>
<feature type="transmembrane region" description="Helical" evidence="7">
    <location>
        <begin position="364"/>
        <end position="388"/>
    </location>
</feature>
<dbReference type="Pfam" id="PF07690">
    <property type="entry name" value="MFS_1"/>
    <property type="match status" value="1"/>
</dbReference>
<evidence type="ECO:0000256" key="5">
    <source>
        <dbReference type="ARBA" id="ARBA00023136"/>
    </source>
</evidence>
<name>A0A0F4YYH4_RASE3</name>
<comment type="subcellular location">
    <subcellularLocation>
        <location evidence="1">Membrane</location>
        <topology evidence="1">Multi-pass membrane protein</topology>
    </subcellularLocation>
</comment>
<gene>
    <name evidence="8" type="ORF">T310_2861</name>
</gene>
<sequence>MEASSGIAPADDVLPVDAEKSAEKSTEERLEQNEATDKPISQIPAIDPVIEKRVVRKLDARVPVLTAFLCMFVTKCRNRGDAKRFGPEWTQLCLAPDYLLHFLHALRVSGADVEGPSPAPMGCHNSSHLLTRCRGIMATCQAAVKNWSGLMALRFFLGAAEAGFGPGIPYLMSFFYRRRELGLRCGLFLSAAPLANTFAGALAYGITSGHSKLANWRLLFLVEGLPTLLAVPLAWFYLPDSPAEAKFLTEEEKEVARARSLRRTGEEIQSRGIVWKDIGLTLLDAKAWFTALWSQDTNTGHRQQLMYFSCNVSFSSLPVFLPTILKDMGFTAINAQGLTAPPYFLSFLVTISTTWIADRLQQRGLMIAFLSFMGAIGYVLLAACFSVGVRYFGVFLAASGVFPSIANILPWVLNNQGSDTRRGMAMVILNVIGQCGPFLGTNIFPDKDSPRYVKGQSICAAFMFFNTFLALSLRTLLAWENRRLDRRYGTPATQTEDGKGQVATAEENYGASFRYVL</sequence>
<dbReference type="EMBL" id="LASV01000111">
    <property type="protein sequence ID" value="KKA23135.1"/>
    <property type="molecule type" value="Genomic_DNA"/>
</dbReference>
<dbReference type="STRING" id="1408163.A0A0F4YYH4"/>
<evidence type="ECO:0000256" key="4">
    <source>
        <dbReference type="ARBA" id="ARBA00022989"/>
    </source>
</evidence>
<keyword evidence="3 7" id="KW-0812">Transmembrane</keyword>
<feature type="transmembrane region" description="Helical" evidence="7">
    <location>
        <begin position="425"/>
        <end position="443"/>
    </location>
</feature>
<feature type="transmembrane region" description="Helical" evidence="7">
    <location>
        <begin position="218"/>
        <end position="238"/>
    </location>
</feature>
<accession>A0A0F4YYH4</accession>
<evidence type="ECO:0000256" key="6">
    <source>
        <dbReference type="SAM" id="MobiDB-lite"/>
    </source>
</evidence>
<keyword evidence="4 7" id="KW-1133">Transmembrane helix</keyword>
<feature type="compositionally biased region" description="Basic and acidic residues" evidence="6">
    <location>
        <begin position="17"/>
        <end position="37"/>
    </location>
</feature>
<dbReference type="GO" id="GO:0016020">
    <property type="term" value="C:membrane"/>
    <property type="evidence" value="ECO:0007669"/>
    <property type="project" value="UniProtKB-SubCell"/>
</dbReference>
<feature type="transmembrane region" description="Helical" evidence="7">
    <location>
        <begin position="455"/>
        <end position="477"/>
    </location>
</feature>
<evidence type="ECO:0000313" key="8">
    <source>
        <dbReference type="EMBL" id="KKA23135.1"/>
    </source>
</evidence>
<dbReference type="PANTHER" id="PTHR43791">
    <property type="entry name" value="PERMEASE-RELATED"/>
    <property type="match status" value="1"/>
</dbReference>
<protein>
    <submittedName>
        <fullName evidence="8">MFS transporter</fullName>
    </submittedName>
</protein>
<dbReference type="OrthoDB" id="2985014at2759"/>
<dbReference type="FunFam" id="1.20.1250.20:FF:000013">
    <property type="entry name" value="MFS general substrate transporter"/>
    <property type="match status" value="1"/>
</dbReference>
<dbReference type="PANTHER" id="PTHR43791:SF36">
    <property type="entry name" value="TRANSPORTER, PUTATIVE (AFU_ORTHOLOGUE AFUA_6G08340)-RELATED"/>
    <property type="match status" value="1"/>
</dbReference>
<feature type="region of interest" description="Disordered" evidence="6">
    <location>
        <begin position="1"/>
        <end position="37"/>
    </location>
</feature>
<dbReference type="GO" id="GO:0022857">
    <property type="term" value="F:transmembrane transporter activity"/>
    <property type="evidence" value="ECO:0007669"/>
    <property type="project" value="InterPro"/>
</dbReference>
<feature type="transmembrane region" description="Helical" evidence="7">
    <location>
        <begin position="181"/>
        <end position="206"/>
    </location>
</feature>